<reference evidence="7" key="1">
    <citation type="submission" date="2021-01" db="EMBL/GenBank/DDBJ databases">
        <title>Genomic Encyclopedia of Type Strains, Phase IV (KMG-IV): sequencing the most valuable type-strain genomes for metagenomic binning, comparative biology and taxonomic classification.</title>
        <authorList>
            <person name="Goeker M."/>
        </authorList>
    </citation>
    <scope>NUCLEOTIDE SEQUENCE</scope>
    <source>
        <strain evidence="7">DSM 21943</strain>
    </source>
</reference>
<keyword evidence="3 5" id="KW-0288">FMN</keyword>
<protein>
    <recommendedName>
        <fullName evidence="5">Flavin prenyltransferase UbiX</fullName>
        <ecNumber evidence="5">2.5.1.129</ecNumber>
    </recommendedName>
</protein>
<dbReference type="Gene3D" id="3.40.50.1950">
    <property type="entry name" value="Flavin prenyltransferase-like"/>
    <property type="match status" value="1"/>
</dbReference>
<evidence type="ECO:0000256" key="1">
    <source>
        <dbReference type="ARBA" id="ARBA00022602"/>
    </source>
</evidence>
<evidence type="ECO:0000259" key="6">
    <source>
        <dbReference type="Pfam" id="PF02441"/>
    </source>
</evidence>
<keyword evidence="8" id="KW-1185">Reference proteome</keyword>
<comment type="catalytic activity">
    <reaction evidence="5">
        <text>dimethylallyl phosphate + FMNH2 = prenylated FMNH2 + phosphate</text>
        <dbReference type="Rhea" id="RHEA:37743"/>
        <dbReference type="ChEBI" id="CHEBI:43474"/>
        <dbReference type="ChEBI" id="CHEBI:57618"/>
        <dbReference type="ChEBI" id="CHEBI:87467"/>
        <dbReference type="ChEBI" id="CHEBI:88052"/>
        <dbReference type="EC" id="2.5.1.129"/>
    </reaction>
</comment>
<dbReference type="NCBIfam" id="NF041206">
    <property type="entry name" value="VdcB"/>
    <property type="match status" value="1"/>
</dbReference>
<keyword evidence="2 5" id="KW-0285">Flavoprotein</keyword>
<keyword evidence="1 5" id="KW-0637">Prenyltransferase</keyword>
<feature type="binding site" evidence="5">
    <location>
        <begin position="9"/>
        <end position="11"/>
    </location>
    <ligand>
        <name>FMN</name>
        <dbReference type="ChEBI" id="CHEBI:58210"/>
    </ligand>
</feature>
<feature type="binding site" evidence="5">
    <location>
        <position position="167"/>
    </location>
    <ligand>
        <name>dimethylallyl phosphate</name>
        <dbReference type="ChEBI" id="CHEBI:88052"/>
    </ligand>
</feature>
<evidence type="ECO:0000256" key="3">
    <source>
        <dbReference type="ARBA" id="ARBA00022643"/>
    </source>
</evidence>
<evidence type="ECO:0000256" key="2">
    <source>
        <dbReference type="ARBA" id="ARBA00022630"/>
    </source>
</evidence>
<feature type="binding site" evidence="5">
    <location>
        <position position="35"/>
    </location>
    <ligand>
        <name>FMN</name>
        <dbReference type="ChEBI" id="CHEBI:58210"/>
    </ligand>
</feature>
<comment type="function">
    <text evidence="5">Flavin prenyltransferase that catalyzes the synthesis of the prenylated FMN cofactor (prenyl-FMN) for 4-hydroxy-3-polyprenylbenzoic acid decarboxylase UbiD. The prenyltransferase is metal-independent and links a dimethylallyl moiety from dimethylallyl monophosphate (DMAP) to the flavin N5 and C6 atoms of FMN.</text>
</comment>
<dbReference type="InterPro" id="IPR004507">
    <property type="entry name" value="UbiX-like"/>
</dbReference>
<dbReference type="EC" id="2.5.1.129" evidence="5"/>
<evidence type="ECO:0000313" key="8">
    <source>
        <dbReference type="Proteomes" id="UP001179280"/>
    </source>
</evidence>
<dbReference type="PANTHER" id="PTHR43374:SF1">
    <property type="entry name" value="FLAVIN PRENYLTRANSFERASE PAD1, MITOCHONDRIAL"/>
    <property type="match status" value="1"/>
</dbReference>
<feature type="binding site" evidence="5">
    <location>
        <begin position="86"/>
        <end position="89"/>
    </location>
    <ligand>
        <name>FMN</name>
        <dbReference type="ChEBI" id="CHEBI:58210"/>
    </ligand>
</feature>
<feature type="domain" description="Flavoprotein" evidence="6">
    <location>
        <begin position="1"/>
        <end position="171"/>
    </location>
</feature>
<evidence type="ECO:0000313" key="7">
    <source>
        <dbReference type="EMBL" id="MBM7840498.1"/>
    </source>
</evidence>
<evidence type="ECO:0000256" key="4">
    <source>
        <dbReference type="ARBA" id="ARBA00022679"/>
    </source>
</evidence>
<dbReference type="PANTHER" id="PTHR43374">
    <property type="entry name" value="FLAVIN PRENYLTRANSFERASE"/>
    <property type="match status" value="1"/>
</dbReference>
<feature type="binding site" evidence="5">
    <location>
        <position position="121"/>
    </location>
    <ligand>
        <name>FMN</name>
        <dbReference type="ChEBI" id="CHEBI:58210"/>
    </ligand>
</feature>
<dbReference type="RefSeq" id="WP_204468120.1">
    <property type="nucleotide sequence ID" value="NZ_JAFBCV010000014.1"/>
</dbReference>
<feature type="binding site" evidence="5">
    <location>
        <position position="151"/>
    </location>
    <ligand>
        <name>dimethylallyl phosphate</name>
        <dbReference type="ChEBI" id="CHEBI:88052"/>
    </ligand>
</feature>
<dbReference type="SUPFAM" id="SSF52507">
    <property type="entry name" value="Homo-oligomeric flavin-containing Cys decarboxylases, HFCD"/>
    <property type="match status" value="1"/>
</dbReference>
<comment type="similarity">
    <text evidence="5">Belongs to the UbiX/PAD1 family.</text>
</comment>
<dbReference type="InterPro" id="IPR036551">
    <property type="entry name" value="Flavin_trans-like"/>
</dbReference>
<keyword evidence="7" id="KW-0456">Lyase</keyword>
<keyword evidence="4 5" id="KW-0808">Transferase</keyword>
<accession>A0ABS2SY95</accession>
<name>A0ABS2SY95_9BACI</name>
<dbReference type="NCBIfam" id="NF004685">
    <property type="entry name" value="PRK06029.1"/>
    <property type="match status" value="1"/>
</dbReference>
<dbReference type="Proteomes" id="UP001179280">
    <property type="component" value="Unassembled WGS sequence"/>
</dbReference>
<gene>
    <name evidence="5" type="primary">ubiX</name>
    <name evidence="7" type="ORF">JOC54_003790</name>
</gene>
<dbReference type="InterPro" id="IPR003382">
    <property type="entry name" value="Flavoprotein"/>
</dbReference>
<organism evidence="7 8">
    <name type="scientific">Shouchella xiaoxiensis</name>
    <dbReference type="NCBI Taxonomy" id="766895"/>
    <lineage>
        <taxon>Bacteria</taxon>
        <taxon>Bacillati</taxon>
        <taxon>Bacillota</taxon>
        <taxon>Bacilli</taxon>
        <taxon>Bacillales</taxon>
        <taxon>Bacillaceae</taxon>
        <taxon>Shouchella</taxon>
    </lineage>
</organism>
<sequence>MKVIVGITGATGAPFGIKLLEVLQNSQVETHLVLSKWAAVTIAHETDYTIKGVQALADYSYSFDDQSARISSGSMRMDAMIIAPCSMKTLASIRNGIADNLIARAADVMLKERKPLVLMTRETPLNTIHLENMTDLSRMGVTIFPPVPAFYNQPETLEDMVNHLVYRVLDQIGIEHPDAQRWDGL</sequence>
<dbReference type="GO" id="GO:0008694">
    <property type="term" value="F:4-hydroxy-3-polyprenylbenzoate decarboxylase activity"/>
    <property type="evidence" value="ECO:0007669"/>
    <property type="project" value="UniProtKB-EC"/>
</dbReference>
<dbReference type="NCBIfam" id="TIGR00421">
    <property type="entry name" value="ubiX_pad"/>
    <property type="match status" value="1"/>
</dbReference>
<comment type="caution">
    <text evidence="7">The sequence shown here is derived from an EMBL/GenBank/DDBJ whole genome shotgun (WGS) entry which is preliminary data.</text>
</comment>
<dbReference type="HAMAP" id="MF_01984">
    <property type="entry name" value="ubiX_pad"/>
    <property type="match status" value="1"/>
</dbReference>
<comment type="caution">
    <text evidence="5">Lacks conserved residue(s) required for the propagation of feature annotation.</text>
</comment>
<proteinExistence type="inferred from homology"/>
<evidence type="ECO:0000256" key="5">
    <source>
        <dbReference type="HAMAP-Rule" id="MF_01984"/>
    </source>
</evidence>
<dbReference type="EMBL" id="JAFBCV010000014">
    <property type="protein sequence ID" value="MBM7840498.1"/>
    <property type="molecule type" value="Genomic_DNA"/>
</dbReference>
<dbReference type="Pfam" id="PF02441">
    <property type="entry name" value="Flavoprotein"/>
    <property type="match status" value="1"/>
</dbReference>